<proteinExistence type="predicted"/>
<evidence type="ECO:0000313" key="7">
    <source>
        <dbReference type="EMBL" id="KAB3857034.1"/>
    </source>
</evidence>
<keyword evidence="2 5" id="KW-0812">Transmembrane</keyword>
<keyword evidence="4 5" id="KW-0472">Membrane</keyword>
<evidence type="ECO:0000256" key="2">
    <source>
        <dbReference type="ARBA" id="ARBA00022692"/>
    </source>
</evidence>
<name>A0A1H7IV18_PHOVU</name>
<evidence type="ECO:0000256" key="4">
    <source>
        <dbReference type="ARBA" id="ARBA00023136"/>
    </source>
</evidence>
<reference evidence="7 10" key="2">
    <citation type="journal article" date="2019" name="Nat. Med.">
        <title>A library of human gut bacterial isolates paired with longitudinal multiomics data enables mechanistic microbiome research.</title>
        <authorList>
            <person name="Poyet M."/>
            <person name="Groussin M."/>
            <person name="Gibbons S.M."/>
            <person name="Avila-Pacheco J."/>
            <person name="Jiang X."/>
            <person name="Kearney S.M."/>
            <person name="Perrotta A.R."/>
            <person name="Berdy B."/>
            <person name="Zhao S."/>
            <person name="Lieberman T.D."/>
            <person name="Swanson P.K."/>
            <person name="Smith M."/>
            <person name="Roesemann S."/>
            <person name="Alexander J.E."/>
            <person name="Rich S.A."/>
            <person name="Livny J."/>
            <person name="Vlamakis H."/>
            <person name="Clish C."/>
            <person name="Bullock K."/>
            <person name="Deik A."/>
            <person name="Scott J."/>
            <person name="Pierce K.A."/>
            <person name="Xavier R.J."/>
            <person name="Alm E.J."/>
        </authorList>
    </citation>
    <scope>NUCLEOTIDE SEQUENCE [LARGE SCALE GENOMIC DNA]</scope>
    <source>
        <strain evidence="7 10">BIOML-A5</strain>
    </source>
</reference>
<evidence type="ECO:0000313" key="8">
    <source>
        <dbReference type="EMBL" id="TSE48595.1"/>
    </source>
</evidence>
<dbReference type="InterPro" id="IPR010432">
    <property type="entry name" value="RDD"/>
</dbReference>
<feature type="domain" description="RDD" evidence="6">
    <location>
        <begin position="5"/>
        <end position="188"/>
    </location>
</feature>
<evidence type="ECO:0000256" key="1">
    <source>
        <dbReference type="ARBA" id="ARBA00004141"/>
    </source>
</evidence>
<sequence>MEKISFMRRLSSSLIDKVLILVLFIISALCISPYGMPSHLGSYYALLDAAPSSYPSQDTYKAMHSVYGNTIYESTEKWVQCHKEILKKPELIAPHKGETLSWDLQITGLFIIVNFIYYLLWEWIFRASLGKFLCGLTVASDNNQPTTEKEIIKRCFLLLLLMIAAVGLRFTFDINYYMTILLFFLIVDTSVIIKGKSLIDIMTSTYITKRKIYKNENLK</sequence>
<keyword evidence="3 5" id="KW-1133">Transmembrane helix</keyword>
<dbReference type="AlphaFoldDB" id="A0A1H7IV18"/>
<evidence type="ECO:0000313" key="9">
    <source>
        <dbReference type="Proteomes" id="UP000408523"/>
    </source>
</evidence>
<evidence type="ECO:0000256" key="5">
    <source>
        <dbReference type="SAM" id="Phobius"/>
    </source>
</evidence>
<evidence type="ECO:0000256" key="3">
    <source>
        <dbReference type="ARBA" id="ARBA00022989"/>
    </source>
</evidence>
<evidence type="ECO:0000313" key="10">
    <source>
        <dbReference type="Proteomes" id="UP000441522"/>
    </source>
</evidence>
<feature type="transmembrane region" description="Helical" evidence="5">
    <location>
        <begin position="104"/>
        <end position="121"/>
    </location>
</feature>
<dbReference type="GO" id="GO:0016020">
    <property type="term" value="C:membrane"/>
    <property type="evidence" value="ECO:0007669"/>
    <property type="project" value="UniProtKB-SubCell"/>
</dbReference>
<comment type="caution">
    <text evidence="8">The sequence shown here is derived from an EMBL/GenBank/DDBJ whole genome shotgun (WGS) entry which is preliminary data.</text>
</comment>
<dbReference type="Pfam" id="PF06271">
    <property type="entry name" value="RDD"/>
    <property type="match status" value="1"/>
</dbReference>
<accession>A0A1H7IV18</accession>
<dbReference type="EMBL" id="RWHZ01000025">
    <property type="protein sequence ID" value="TSE48595.1"/>
    <property type="molecule type" value="Genomic_DNA"/>
</dbReference>
<evidence type="ECO:0000259" key="6">
    <source>
        <dbReference type="Pfam" id="PF06271"/>
    </source>
</evidence>
<feature type="transmembrane region" description="Helical" evidence="5">
    <location>
        <begin position="174"/>
        <end position="193"/>
    </location>
</feature>
<protein>
    <submittedName>
        <fullName evidence="8">RDD family protein</fullName>
    </submittedName>
</protein>
<dbReference type="EMBL" id="WCWW01000016">
    <property type="protein sequence ID" value="KAB3857034.1"/>
    <property type="molecule type" value="Genomic_DNA"/>
</dbReference>
<dbReference type="Proteomes" id="UP000441522">
    <property type="component" value="Unassembled WGS sequence"/>
</dbReference>
<gene>
    <name evidence="8" type="ORF">EH214_02125</name>
    <name evidence="7" type="ORF">GAS29_08825</name>
</gene>
<feature type="transmembrane region" description="Helical" evidence="5">
    <location>
        <begin position="151"/>
        <end position="168"/>
    </location>
</feature>
<dbReference type="Proteomes" id="UP000408523">
    <property type="component" value="Unassembled WGS sequence"/>
</dbReference>
<feature type="transmembrane region" description="Helical" evidence="5">
    <location>
        <begin position="18"/>
        <end position="36"/>
    </location>
</feature>
<organism evidence="8 9">
    <name type="scientific">Phocaeicola vulgatus</name>
    <name type="common">Bacteroides vulgatus</name>
    <dbReference type="NCBI Taxonomy" id="821"/>
    <lineage>
        <taxon>Bacteria</taxon>
        <taxon>Pseudomonadati</taxon>
        <taxon>Bacteroidota</taxon>
        <taxon>Bacteroidia</taxon>
        <taxon>Bacteroidales</taxon>
        <taxon>Bacteroidaceae</taxon>
        <taxon>Phocaeicola</taxon>
    </lineage>
</organism>
<dbReference type="RefSeq" id="WP_074783409.1">
    <property type="nucleotide sequence ID" value="NZ_CAXKYE010000004.1"/>
</dbReference>
<reference evidence="8 9" key="1">
    <citation type="journal article" date="2019" name="Nat. Commun.">
        <title>Gram positive-like bacteriocins with broad spectrum anti-Bacteroidales activity encoded on mobile elements of the human gut microbiota.</title>
        <authorList>
            <person name="Bechon N."/>
            <person name="Coyne M.J.Jr."/>
            <person name="Laclare-Mceneany V."/>
            <person name="Chatzidaki-Livanis M."/>
            <person name="Ghigo J.-M."/>
            <person name="Comstock L.E."/>
        </authorList>
    </citation>
    <scope>NUCLEOTIDE SEQUENCE [LARGE SCALE GENOMIC DNA]</scope>
    <source>
        <strain evidence="8 9">CL01T12C17</strain>
    </source>
</reference>
<comment type="subcellular location">
    <subcellularLocation>
        <location evidence="1">Membrane</location>
        <topology evidence="1">Multi-pass membrane protein</topology>
    </subcellularLocation>
</comment>